<sequence>MSLTVSPQVKRAIIYTRVSADRGKARSVAEQEQECRAECERRGWPVAEVLTDNDRSATRYATKDRPEYARLRELLTPGDVLVFWEASRAQRDMARYVELRDLCADRGVWLSYSGRLFDMDDGNDRFATGLDALIAEREAEDIRKRIVRHHRANLADGKPHGRVPYGYKIIRDPDTGKPIERVPDPVRAPLVAEAARRVLDGHSLQSVTRWIAGQDPDPKWTHTKLRRILVNPTTAGYRTHSTKTDGKRGPQLIHSEGTWEGILTAEQHNDLVALFAASKIGPRGPEAQHLLSGIAICGVCDNYLWRGKGGRQKDGSFYTVYMCRNGAHTARNKDVLDGVITSVVEGLLTSPESLAAMAEKPPGPDTAAFAELAELQKRLAAVEEQLIDGTMPAATGARVATRLAERIAALERATAPVFTEPIVQKLATAPNPVKLWRSLPLAQKREFIRAVMTIRIERVGRGRWHAKEDGVIITPRKR</sequence>
<dbReference type="GO" id="GO:0003677">
    <property type="term" value="F:DNA binding"/>
    <property type="evidence" value="ECO:0007669"/>
    <property type="project" value="InterPro"/>
</dbReference>
<dbReference type="Pfam" id="PF07508">
    <property type="entry name" value="Recombinase"/>
    <property type="match status" value="1"/>
</dbReference>
<evidence type="ECO:0000259" key="1">
    <source>
        <dbReference type="PROSITE" id="PS51736"/>
    </source>
</evidence>
<dbReference type="CDD" id="cd00338">
    <property type="entry name" value="Ser_Recombinase"/>
    <property type="match status" value="1"/>
</dbReference>
<dbReference type="PANTHER" id="PTHR30461:SF23">
    <property type="entry name" value="DNA RECOMBINASE-RELATED"/>
    <property type="match status" value="1"/>
</dbReference>
<evidence type="ECO:0000313" key="3">
    <source>
        <dbReference type="EMBL" id="OBJ46172.1"/>
    </source>
</evidence>
<dbReference type="GO" id="GO:0000150">
    <property type="term" value="F:DNA strand exchange activity"/>
    <property type="evidence" value="ECO:0007669"/>
    <property type="project" value="InterPro"/>
</dbReference>
<evidence type="ECO:0000313" key="4">
    <source>
        <dbReference type="Proteomes" id="UP000093898"/>
    </source>
</evidence>
<feature type="domain" description="Resolvase/invertase-type recombinase catalytic" evidence="1">
    <location>
        <begin position="11"/>
        <end position="157"/>
    </location>
</feature>
<evidence type="ECO:0008006" key="5">
    <source>
        <dbReference type="Google" id="ProtNLM"/>
    </source>
</evidence>
<dbReference type="InterPro" id="IPR006119">
    <property type="entry name" value="Resolv_N"/>
</dbReference>
<accession>A0A1A3HD27</accession>
<dbReference type="SMART" id="SM00857">
    <property type="entry name" value="Resolvase"/>
    <property type="match status" value="1"/>
</dbReference>
<dbReference type="InterPro" id="IPR050639">
    <property type="entry name" value="SSR_resolvase"/>
</dbReference>
<dbReference type="InterPro" id="IPR011109">
    <property type="entry name" value="DNA_bind_recombinase_dom"/>
</dbReference>
<dbReference type="PROSITE" id="PS51736">
    <property type="entry name" value="RECOMBINASES_3"/>
    <property type="match status" value="1"/>
</dbReference>
<dbReference type="OrthoDB" id="4500247at2"/>
<dbReference type="EMBL" id="LZLC01000025">
    <property type="protein sequence ID" value="OBJ46172.1"/>
    <property type="molecule type" value="Genomic_DNA"/>
</dbReference>
<dbReference type="PANTHER" id="PTHR30461">
    <property type="entry name" value="DNA-INVERTASE FROM LAMBDOID PROPHAGE"/>
    <property type="match status" value="1"/>
</dbReference>
<dbReference type="SUPFAM" id="SSF53041">
    <property type="entry name" value="Resolvase-like"/>
    <property type="match status" value="1"/>
</dbReference>
<proteinExistence type="predicted"/>
<feature type="domain" description="Recombinase" evidence="2">
    <location>
        <begin position="164"/>
        <end position="281"/>
    </location>
</feature>
<dbReference type="PROSITE" id="PS51737">
    <property type="entry name" value="RECOMBINASE_DNA_BIND"/>
    <property type="match status" value="1"/>
</dbReference>
<dbReference type="AlphaFoldDB" id="A0A1A3HD27"/>
<dbReference type="Gene3D" id="3.40.50.1390">
    <property type="entry name" value="Resolvase, N-terminal catalytic domain"/>
    <property type="match status" value="1"/>
</dbReference>
<organism evidence="3 4">
    <name type="scientific">Mycolicibacterium mucogenicum</name>
    <name type="common">Mycobacterium mucogenicum</name>
    <dbReference type="NCBI Taxonomy" id="56689"/>
    <lineage>
        <taxon>Bacteria</taxon>
        <taxon>Bacillati</taxon>
        <taxon>Actinomycetota</taxon>
        <taxon>Actinomycetes</taxon>
        <taxon>Mycobacteriales</taxon>
        <taxon>Mycobacteriaceae</taxon>
        <taxon>Mycolicibacterium</taxon>
    </lineage>
</organism>
<protein>
    <recommendedName>
        <fullName evidence="5">Recombinase family protein</fullName>
    </recommendedName>
</protein>
<evidence type="ECO:0000259" key="2">
    <source>
        <dbReference type="PROSITE" id="PS51737"/>
    </source>
</evidence>
<dbReference type="Proteomes" id="UP000093898">
    <property type="component" value="Unassembled WGS sequence"/>
</dbReference>
<comment type="caution">
    <text evidence="3">The sequence shown here is derived from an EMBL/GenBank/DDBJ whole genome shotgun (WGS) entry which is preliminary data.</text>
</comment>
<reference evidence="4" key="1">
    <citation type="submission" date="2016-06" db="EMBL/GenBank/DDBJ databases">
        <authorList>
            <person name="Sutton G."/>
            <person name="Brinkac L."/>
            <person name="Sanka R."/>
            <person name="Adams M."/>
            <person name="Lau E."/>
            <person name="Garcia-Basteiro A."/>
            <person name="Lopez-Varela E."/>
            <person name="Palencia S."/>
        </authorList>
    </citation>
    <scope>NUCLEOTIDE SEQUENCE [LARGE SCALE GENOMIC DNA]</scope>
    <source>
        <strain evidence="4">1127319.6</strain>
    </source>
</reference>
<gene>
    <name evidence="3" type="ORF">A5630_11945</name>
</gene>
<dbReference type="Pfam" id="PF00239">
    <property type="entry name" value="Resolvase"/>
    <property type="match status" value="1"/>
</dbReference>
<dbReference type="InterPro" id="IPR036162">
    <property type="entry name" value="Resolvase-like_N_sf"/>
</dbReference>
<dbReference type="InterPro" id="IPR038109">
    <property type="entry name" value="DNA_bind_recomb_sf"/>
</dbReference>
<dbReference type="RefSeq" id="WP_064978778.1">
    <property type="nucleotide sequence ID" value="NZ_LZLC01000025.1"/>
</dbReference>
<dbReference type="Gene3D" id="3.90.1750.20">
    <property type="entry name" value="Putative Large Serine Recombinase, Chain B, Domain 2"/>
    <property type="match status" value="1"/>
</dbReference>
<name>A0A1A3HD27_MYCMU</name>